<dbReference type="AlphaFoldDB" id="A0A8J2SM13"/>
<reference evidence="2" key="1">
    <citation type="submission" date="2021-11" db="EMBL/GenBank/DDBJ databases">
        <authorList>
            <consortium name="Genoscope - CEA"/>
            <person name="William W."/>
        </authorList>
    </citation>
    <scope>NUCLEOTIDE SEQUENCE</scope>
</reference>
<keyword evidence="3" id="KW-1185">Reference proteome</keyword>
<feature type="transmembrane region" description="Helical" evidence="1">
    <location>
        <begin position="109"/>
        <end position="129"/>
    </location>
</feature>
<proteinExistence type="predicted"/>
<organism evidence="2 3">
    <name type="scientific">Pelagomonas calceolata</name>
    <dbReference type="NCBI Taxonomy" id="35677"/>
    <lineage>
        <taxon>Eukaryota</taxon>
        <taxon>Sar</taxon>
        <taxon>Stramenopiles</taxon>
        <taxon>Ochrophyta</taxon>
        <taxon>Pelagophyceae</taxon>
        <taxon>Pelagomonadales</taxon>
        <taxon>Pelagomonadaceae</taxon>
        <taxon>Pelagomonas</taxon>
    </lineage>
</organism>
<evidence type="ECO:0000313" key="2">
    <source>
        <dbReference type="EMBL" id="CAH0369582.1"/>
    </source>
</evidence>
<sequence>MTACKSLQSPCSACSPCQARSIPALEIAALSRQIACTGSPRPIMAAQVAPDGQVPEAVVRRVNGEHKHTNAHARDIKSRGDDTSIDEPWEVDPKLAFNDSYVMFTTKMYLYPKLALLWLPTFLLTLPYASLAHTYGSCLPVPTDHVRRGAGFHASLLVARLLLIPTFVLGLVSLVLDYVFYYLFGGLFFLLFVRDLKQYRASQKVIAPYRGGTILVEDIFVASIGQCLRNGTMEHALSFTTMLTVMPWVKYYINANPLIYPLKERFVQQISTSWHDLGPDVAHEKVREIISRSRQEGRLAKRMDMWRFCPHYPYPPPGRRWANGLQAGNIFTLLTHVTHGVAEARGVTEKDQFVLSNCTERPVWRVMLWYSNPYHFLSGWVEASITNGEPSQKDKVFGGEHPMWLVTAPSPLLSNRDSLTGPGVIDAFFDSWLPVIANEVRRLARGAEYAASMHQEVVSKDGLSRPAASVGMDKLSEDAEKIDAHRELRAAAKKSKTARILKKAGRHRVLRRSDLLP</sequence>
<evidence type="ECO:0000313" key="3">
    <source>
        <dbReference type="Proteomes" id="UP000789595"/>
    </source>
</evidence>
<gene>
    <name evidence="2" type="ORF">PECAL_2P27090</name>
</gene>
<name>A0A8J2SM13_9STRA</name>
<dbReference type="OrthoDB" id="411803at2759"/>
<keyword evidence="1" id="KW-0812">Transmembrane</keyword>
<feature type="non-terminal residue" evidence="2">
    <location>
        <position position="517"/>
    </location>
</feature>
<evidence type="ECO:0000256" key="1">
    <source>
        <dbReference type="SAM" id="Phobius"/>
    </source>
</evidence>
<accession>A0A8J2SM13</accession>
<comment type="caution">
    <text evidence="2">The sequence shown here is derived from an EMBL/GenBank/DDBJ whole genome shotgun (WGS) entry which is preliminary data.</text>
</comment>
<protein>
    <submittedName>
        <fullName evidence="2">Uncharacterized protein</fullName>
    </submittedName>
</protein>
<dbReference type="Proteomes" id="UP000789595">
    <property type="component" value="Unassembled WGS sequence"/>
</dbReference>
<dbReference type="EMBL" id="CAKKNE010000002">
    <property type="protein sequence ID" value="CAH0369582.1"/>
    <property type="molecule type" value="Genomic_DNA"/>
</dbReference>
<keyword evidence="1" id="KW-1133">Transmembrane helix</keyword>
<keyword evidence="1" id="KW-0472">Membrane</keyword>
<feature type="transmembrane region" description="Helical" evidence="1">
    <location>
        <begin position="178"/>
        <end position="196"/>
    </location>
</feature>